<gene>
    <name evidence="1" type="ORF">M9H77_26918</name>
</gene>
<sequence>MACMPFCLATKRKKEKKRNLRILAPDLHLDYYVVNKKFVVRRSGIDIIMKFAQACDDWQKGLETEAGPRADLISSGQSGAHQTTEVLGQETSVKFFFMLSCKVVNCREARRCPTQLRFT</sequence>
<comment type="caution">
    <text evidence="1">The sequence shown here is derived from an EMBL/GenBank/DDBJ whole genome shotgun (WGS) entry which is preliminary data.</text>
</comment>
<name>A0ACC0ACL0_CATRO</name>
<proteinExistence type="predicted"/>
<dbReference type="Proteomes" id="UP001060085">
    <property type="component" value="Linkage Group LG06"/>
</dbReference>
<keyword evidence="2" id="KW-1185">Reference proteome</keyword>
<protein>
    <submittedName>
        <fullName evidence="1">Uncharacterized protein</fullName>
    </submittedName>
</protein>
<evidence type="ECO:0000313" key="2">
    <source>
        <dbReference type="Proteomes" id="UP001060085"/>
    </source>
</evidence>
<organism evidence="1 2">
    <name type="scientific">Catharanthus roseus</name>
    <name type="common">Madagascar periwinkle</name>
    <name type="synonym">Vinca rosea</name>
    <dbReference type="NCBI Taxonomy" id="4058"/>
    <lineage>
        <taxon>Eukaryota</taxon>
        <taxon>Viridiplantae</taxon>
        <taxon>Streptophyta</taxon>
        <taxon>Embryophyta</taxon>
        <taxon>Tracheophyta</taxon>
        <taxon>Spermatophyta</taxon>
        <taxon>Magnoliopsida</taxon>
        <taxon>eudicotyledons</taxon>
        <taxon>Gunneridae</taxon>
        <taxon>Pentapetalae</taxon>
        <taxon>asterids</taxon>
        <taxon>lamiids</taxon>
        <taxon>Gentianales</taxon>
        <taxon>Apocynaceae</taxon>
        <taxon>Rauvolfioideae</taxon>
        <taxon>Vinceae</taxon>
        <taxon>Catharanthinae</taxon>
        <taxon>Catharanthus</taxon>
    </lineage>
</organism>
<accession>A0ACC0ACL0</accession>
<evidence type="ECO:0000313" key="1">
    <source>
        <dbReference type="EMBL" id="KAI5658125.1"/>
    </source>
</evidence>
<reference evidence="2" key="1">
    <citation type="journal article" date="2023" name="Nat. Plants">
        <title>Single-cell RNA sequencing provides a high-resolution roadmap for understanding the multicellular compartmentation of specialized metabolism.</title>
        <authorList>
            <person name="Sun S."/>
            <person name="Shen X."/>
            <person name="Li Y."/>
            <person name="Li Y."/>
            <person name="Wang S."/>
            <person name="Li R."/>
            <person name="Zhang H."/>
            <person name="Shen G."/>
            <person name="Guo B."/>
            <person name="Wei J."/>
            <person name="Xu J."/>
            <person name="St-Pierre B."/>
            <person name="Chen S."/>
            <person name="Sun C."/>
        </authorList>
    </citation>
    <scope>NUCLEOTIDE SEQUENCE [LARGE SCALE GENOMIC DNA]</scope>
</reference>
<dbReference type="EMBL" id="CM044706">
    <property type="protein sequence ID" value="KAI5658125.1"/>
    <property type="molecule type" value="Genomic_DNA"/>
</dbReference>